<evidence type="ECO:0000313" key="2">
    <source>
        <dbReference type="EMBL" id="AGS52133.1"/>
    </source>
</evidence>
<sequence>MFRCPPPSERDCNTIYGRGKPRPYAVEDGLARPVSRRRLRSRV</sequence>
<evidence type="ECO:0000256" key="1">
    <source>
        <dbReference type="SAM" id="MobiDB-lite"/>
    </source>
</evidence>
<dbReference type="AlphaFoldDB" id="A0A806KGM8"/>
<feature type="region of interest" description="Disordered" evidence="1">
    <location>
        <begin position="1"/>
        <end position="29"/>
    </location>
</feature>
<accession>A0A806KGM8</accession>
<name>A0A806KGM8_9BACT</name>
<organism evidence="2">
    <name type="scientific">uncultured bacterium contig00034</name>
    <dbReference type="NCBI Taxonomy" id="1181523"/>
    <lineage>
        <taxon>Bacteria</taxon>
        <taxon>environmental samples</taxon>
    </lineage>
</organism>
<dbReference type="EMBL" id="JQ844183">
    <property type="protein sequence ID" value="AGS52133.1"/>
    <property type="molecule type" value="Genomic_DNA"/>
</dbReference>
<proteinExistence type="predicted"/>
<protein>
    <submittedName>
        <fullName evidence="2">Uncharacterized protein</fullName>
    </submittedName>
</protein>
<reference evidence="2" key="1">
    <citation type="submission" date="2012-03" db="EMBL/GenBank/DDBJ databases">
        <title>Functional metagenomics reveals considerable lignocellulase gene clusters in the gut microbiome of a wood-feeding higher termite.</title>
        <authorList>
            <person name="Liu N."/>
        </authorList>
    </citation>
    <scope>NUCLEOTIDE SEQUENCE</scope>
</reference>